<feature type="domain" description="Helix-hairpin-helix DNA-binding motif class 1" evidence="7">
    <location>
        <begin position="109"/>
        <end position="128"/>
    </location>
</feature>
<dbReference type="GO" id="GO:0006281">
    <property type="term" value="P:DNA repair"/>
    <property type="evidence" value="ECO:0007669"/>
    <property type="project" value="UniProtKB-UniRule"/>
</dbReference>
<evidence type="ECO:0000313" key="9">
    <source>
        <dbReference type="Proteomes" id="UP000297713"/>
    </source>
</evidence>
<dbReference type="SUPFAM" id="SSF46929">
    <property type="entry name" value="DNA helicase RuvA subunit, C-terminal domain"/>
    <property type="match status" value="1"/>
</dbReference>
<evidence type="ECO:0000256" key="6">
    <source>
        <dbReference type="HAMAP-Rule" id="MF_00031"/>
    </source>
</evidence>
<dbReference type="InterPro" id="IPR000085">
    <property type="entry name" value="RuvA"/>
</dbReference>
<dbReference type="Proteomes" id="UP000297713">
    <property type="component" value="Unassembled WGS sequence"/>
</dbReference>
<keyword evidence="8" id="KW-0547">Nucleotide-binding</keyword>
<feature type="domain" description="Helix-hairpin-helix DNA-binding motif class 1" evidence="7">
    <location>
        <begin position="74"/>
        <end position="93"/>
    </location>
</feature>
<dbReference type="InterPro" id="IPR010994">
    <property type="entry name" value="RuvA_2-like"/>
</dbReference>
<protein>
    <recommendedName>
        <fullName evidence="6">Holliday junction branch migration complex subunit RuvA</fullName>
    </recommendedName>
</protein>
<comment type="caution">
    <text evidence="8">The sequence shown here is derived from an EMBL/GenBank/DDBJ whole genome shotgun (WGS) entry which is preliminary data.</text>
</comment>
<gene>
    <name evidence="6" type="primary">ruvA</name>
    <name evidence="8" type="ORF">A7Q10_01505</name>
</gene>
<dbReference type="GO" id="GO:0048476">
    <property type="term" value="C:Holliday junction resolvase complex"/>
    <property type="evidence" value="ECO:0007669"/>
    <property type="project" value="UniProtKB-UniRule"/>
</dbReference>
<keyword evidence="8" id="KW-0378">Hydrolase</keyword>
<organism evidence="8 9">
    <name type="scientific">Methylacidiphilum caldifontis</name>
    <dbReference type="NCBI Taxonomy" id="2795386"/>
    <lineage>
        <taxon>Bacteria</taxon>
        <taxon>Pseudomonadati</taxon>
        <taxon>Verrucomicrobiota</taxon>
        <taxon>Methylacidiphilae</taxon>
        <taxon>Methylacidiphilales</taxon>
        <taxon>Methylacidiphilaceae</taxon>
        <taxon>Methylacidiphilum (ex Ratnadevi et al. 2023)</taxon>
    </lineage>
</organism>
<dbReference type="SUPFAM" id="SSF47781">
    <property type="entry name" value="RuvA domain 2-like"/>
    <property type="match status" value="1"/>
</dbReference>
<evidence type="ECO:0000256" key="4">
    <source>
        <dbReference type="ARBA" id="ARBA00023172"/>
    </source>
</evidence>
<dbReference type="Pfam" id="PF14520">
    <property type="entry name" value="HHH_5"/>
    <property type="match status" value="1"/>
</dbReference>
<accession>A0A4Y8PBE1</accession>
<dbReference type="InterPro" id="IPR012340">
    <property type="entry name" value="NA-bd_OB-fold"/>
</dbReference>
<dbReference type="EMBL" id="LXQC01000165">
    <property type="protein sequence ID" value="TFE66964.1"/>
    <property type="molecule type" value="Genomic_DNA"/>
</dbReference>
<keyword evidence="8" id="KW-0067">ATP-binding</keyword>
<dbReference type="InterPro" id="IPR011114">
    <property type="entry name" value="RuvA_C"/>
</dbReference>
<comment type="caution">
    <text evidence="6">Lacks conserved residue(s) required for the propagation of feature annotation.</text>
</comment>
<keyword evidence="8" id="KW-0347">Helicase</keyword>
<dbReference type="CDD" id="cd14332">
    <property type="entry name" value="UBA_RuvA_C"/>
    <property type="match status" value="1"/>
</dbReference>
<comment type="subcellular location">
    <subcellularLocation>
        <location evidence="6">Cytoplasm</location>
    </subcellularLocation>
</comment>
<dbReference type="Pfam" id="PF01330">
    <property type="entry name" value="RuvA_N"/>
    <property type="match status" value="1"/>
</dbReference>
<comment type="subunit">
    <text evidence="6">Homotetramer. Forms an RuvA(8)-RuvB(12)-Holliday junction (HJ) complex. HJ DNA is sandwiched between 2 RuvA tetramers; dsDNA enters through RuvA and exits via RuvB. An RuvB hexamer assembles on each DNA strand where it exits the tetramer. Each RuvB hexamer is contacted by two RuvA subunits (via domain III) on 2 adjacent RuvB subunits; this complex drives branch migration. In the full resolvosome a probable DNA-RuvA(4)-RuvB(12)-RuvC(2) complex forms which resolves the HJ.</text>
</comment>
<dbReference type="NCBIfam" id="TIGR00084">
    <property type="entry name" value="ruvA"/>
    <property type="match status" value="1"/>
</dbReference>
<keyword evidence="3 6" id="KW-0238">DNA-binding</keyword>
<dbReference type="GO" id="GO:0005737">
    <property type="term" value="C:cytoplasm"/>
    <property type="evidence" value="ECO:0007669"/>
    <property type="project" value="UniProtKB-SubCell"/>
</dbReference>
<evidence type="ECO:0000256" key="1">
    <source>
        <dbReference type="ARBA" id="ARBA00022490"/>
    </source>
</evidence>
<dbReference type="HAMAP" id="MF_00031">
    <property type="entry name" value="DNA_HJ_migration_RuvA"/>
    <property type="match status" value="1"/>
</dbReference>
<dbReference type="InterPro" id="IPR003583">
    <property type="entry name" value="Hlx-hairpin-Hlx_DNA-bd_motif"/>
</dbReference>
<keyword evidence="2 6" id="KW-0227">DNA damage</keyword>
<dbReference type="GO" id="GO:0009379">
    <property type="term" value="C:Holliday junction helicase complex"/>
    <property type="evidence" value="ECO:0007669"/>
    <property type="project" value="InterPro"/>
</dbReference>
<proteinExistence type="inferred from homology"/>
<dbReference type="SUPFAM" id="SSF50249">
    <property type="entry name" value="Nucleic acid-binding proteins"/>
    <property type="match status" value="1"/>
</dbReference>
<keyword evidence="9" id="KW-1185">Reference proteome</keyword>
<name>A0A4Y8PBE1_9BACT</name>
<evidence type="ECO:0000256" key="5">
    <source>
        <dbReference type="ARBA" id="ARBA00023204"/>
    </source>
</evidence>
<feature type="region of interest" description="Domain III" evidence="6">
    <location>
        <begin position="148"/>
        <end position="194"/>
    </location>
</feature>
<evidence type="ECO:0000259" key="7">
    <source>
        <dbReference type="SMART" id="SM00278"/>
    </source>
</evidence>
<dbReference type="RefSeq" id="WP_242524326.1">
    <property type="nucleotide sequence ID" value="NZ_CP065957.1"/>
</dbReference>
<dbReference type="GO" id="GO:0009378">
    <property type="term" value="F:four-way junction helicase activity"/>
    <property type="evidence" value="ECO:0007669"/>
    <property type="project" value="InterPro"/>
</dbReference>
<evidence type="ECO:0000256" key="2">
    <source>
        <dbReference type="ARBA" id="ARBA00022763"/>
    </source>
</evidence>
<dbReference type="Gene3D" id="1.10.8.10">
    <property type="entry name" value="DNA helicase RuvA subunit, C-terminal domain"/>
    <property type="match status" value="1"/>
</dbReference>
<dbReference type="Gene3D" id="1.10.150.20">
    <property type="entry name" value="5' to 3' exonuclease, C-terminal subdomain"/>
    <property type="match status" value="1"/>
</dbReference>
<reference evidence="8 9" key="1">
    <citation type="submission" date="2016-05" db="EMBL/GenBank/DDBJ databases">
        <title>Diversity and Homogeneity among Thermoacidophilic Verrucomicrobia Methanotrophs Linked with Geographical Origin.</title>
        <authorList>
            <person name="Erikstad H.-A."/>
            <person name="Smestad N.B."/>
            <person name="Ceballos R.M."/>
            <person name="Birkeland N.-K."/>
        </authorList>
    </citation>
    <scope>NUCLEOTIDE SEQUENCE [LARGE SCALE GENOMIC DNA]</scope>
    <source>
        <strain evidence="8 9">Phi</strain>
    </source>
</reference>
<dbReference type="GO" id="GO:0000400">
    <property type="term" value="F:four-way junction DNA binding"/>
    <property type="evidence" value="ECO:0007669"/>
    <property type="project" value="UniProtKB-UniRule"/>
</dbReference>
<dbReference type="Gene3D" id="2.40.50.140">
    <property type="entry name" value="Nucleic acid-binding proteins"/>
    <property type="match status" value="1"/>
</dbReference>
<dbReference type="GO" id="GO:0006310">
    <property type="term" value="P:DNA recombination"/>
    <property type="evidence" value="ECO:0007669"/>
    <property type="project" value="UniProtKB-UniRule"/>
</dbReference>
<comment type="domain">
    <text evidence="6">Has three domains with a flexible linker between the domains II and III and assumes an 'L' shape. Domain III is highly mobile and contacts RuvB.</text>
</comment>
<dbReference type="GO" id="GO:0005524">
    <property type="term" value="F:ATP binding"/>
    <property type="evidence" value="ECO:0007669"/>
    <property type="project" value="InterPro"/>
</dbReference>
<evidence type="ECO:0000313" key="8">
    <source>
        <dbReference type="EMBL" id="TFE66964.1"/>
    </source>
</evidence>
<dbReference type="Pfam" id="PF07499">
    <property type="entry name" value="RuvA_C"/>
    <property type="match status" value="1"/>
</dbReference>
<evidence type="ECO:0000256" key="3">
    <source>
        <dbReference type="ARBA" id="ARBA00023125"/>
    </source>
</evidence>
<sequence length="194" mass="21625">MISYLKGTLIYCSFPNIIVAVQGIGFELFSSLSLYRNLPSLHSEIALYTHLVVSENRIELFGFNDLEEQLTFRLLIDKVHGVGPRTALSILNVLSPKELKDAVAKSDVPYLSKIKGVGEKTAQRLIVELKDKLTTAGPSSTSSVGVDRVFEDALRALVALGYKEAEALKRLRRVREKYPQMDLEGIIKECLKQS</sequence>
<keyword evidence="4 6" id="KW-0233">DNA recombination</keyword>
<comment type="similarity">
    <text evidence="6">Belongs to the RuvA family.</text>
</comment>
<dbReference type="InterPro" id="IPR036267">
    <property type="entry name" value="RuvA_C_sf"/>
</dbReference>
<dbReference type="SMART" id="SM00278">
    <property type="entry name" value="HhH1"/>
    <property type="match status" value="2"/>
</dbReference>
<dbReference type="InterPro" id="IPR013849">
    <property type="entry name" value="DNA_helicase_Holl-junc_RuvA_I"/>
</dbReference>
<comment type="function">
    <text evidence="6">The RuvA-RuvB-RuvC complex processes Holliday junction (HJ) DNA during genetic recombination and DNA repair, while the RuvA-RuvB complex plays an important role in the rescue of blocked DNA replication forks via replication fork reversal (RFR). RuvA specifically binds to HJ cruciform DNA, conferring on it an open structure. The RuvB hexamer acts as an ATP-dependent pump, pulling dsDNA into and through the RuvAB complex. HJ branch migration allows RuvC to scan DNA until it finds its consensus sequence, where it cleaves and resolves the cruciform DNA.</text>
</comment>
<feature type="region of interest" description="Domain I" evidence="6">
    <location>
        <begin position="1"/>
        <end position="64"/>
    </location>
</feature>
<keyword evidence="5 6" id="KW-0234">DNA repair</keyword>
<keyword evidence="1 6" id="KW-0963">Cytoplasm</keyword>
<dbReference type="AlphaFoldDB" id="A0A4Y8PBE1"/>